<dbReference type="PATRIC" id="fig|1345695.10.peg.807"/>
<dbReference type="RefSeq" id="WP_022748423.1">
    <property type="nucleotide sequence ID" value="NC_022571.1"/>
</dbReference>
<evidence type="ECO:0000313" key="1">
    <source>
        <dbReference type="EMBL" id="AGX44669.1"/>
    </source>
</evidence>
<name>U5MV40_CLOSA</name>
<sequence length="86" mass="10456">MDKKDIECKIKEIFKKKFFLDLDKMRKEEENMSMLDPSIGMMPRDLLTLFFELQECFEIKFEEKDILEKRFDCYSDIVSLIEEKVS</sequence>
<accession>U5MV40</accession>
<dbReference type="KEGG" id="csb:CLSA_c37080"/>
<dbReference type="HOGENOM" id="CLU_180016_1_0_9"/>
<dbReference type="Proteomes" id="UP000017118">
    <property type="component" value="Chromosome"/>
</dbReference>
<organism evidence="1 2">
    <name type="scientific">Clostridium saccharobutylicum DSM 13864</name>
    <dbReference type="NCBI Taxonomy" id="1345695"/>
    <lineage>
        <taxon>Bacteria</taxon>
        <taxon>Bacillati</taxon>
        <taxon>Bacillota</taxon>
        <taxon>Clostridia</taxon>
        <taxon>Eubacteriales</taxon>
        <taxon>Clostridiaceae</taxon>
        <taxon>Clostridium</taxon>
    </lineage>
</organism>
<dbReference type="GeneID" id="55476017"/>
<gene>
    <name evidence="1" type="ORF">CLSA_c37080</name>
</gene>
<dbReference type="OrthoDB" id="2066579at2"/>
<dbReference type="eggNOG" id="ENOG502ZNCW">
    <property type="taxonomic scope" value="Bacteria"/>
</dbReference>
<evidence type="ECO:0000313" key="2">
    <source>
        <dbReference type="Proteomes" id="UP000017118"/>
    </source>
</evidence>
<dbReference type="InterPro" id="IPR036736">
    <property type="entry name" value="ACP-like_sf"/>
</dbReference>
<proteinExistence type="predicted"/>
<evidence type="ECO:0008006" key="3">
    <source>
        <dbReference type="Google" id="ProtNLM"/>
    </source>
</evidence>
<dbReference type="EMBL" id="CP006721">
    <property type="protein sequence ID" value="AGX44669.1"/>
    <property type="molecule type" value="Genomic_DNA"/>
</dbReference>
<protein>
    <recommendedName>
        <fullName evidence="3">Peptide maturation system acyl carrier-related protein</fullName>
    </recommendedName>
</protein>
<reference evidence="1 2" key="1">
    <citation type="journal article" date="2013" name="Genome Announc.">
        <title>Complete Genome Sequence of the Solvent Producer Clostridium saccharobutylicum NCP262 (DSM 13864).</title>
        <authorList>
            <person name="Poehlein A."/>
            <person name="Hartwich K."/>
            <person name="Krabben P."/>
            <person name="Ehrenreich A."/>
            <person name="Liebl W."/>
            <person name="Durre P."/>
            <person name="Gottschalk G."/>
            <person name="Daniel R."/>
        </authorList>
    </citation>
    <scope>NUCLEOTIDE SEQUENCE [LARGE SCALE GENOMIC DNA]</scope>
    <source>
        <strain evidence="1">DSM 13864</strain>
    </source>
</reference>
<keyword evidence="2" id="KW-1185">Reference proteome</keyword>
<dbReference type="Gene3D" id="1.10.1200.10">
    <property type="entry name" value="ACP-like"/>
    <property type="match status" value="1"/>
</dbReference>
<dbReference type="AlphaFoldDB" id="U5MV40"/>